<reference evidence="1 2" key="1">
    <citation type="submission" date="2013-02" db="EMBL/GenBank/DDBJ databases">
        <title>The Genome Annotation of Plasmodium falciparum FCH/4.</title>
        <authorList>
            <consortium name="The Broad Institute Genome Sequencing Platform"/>
            <consortium name="The Broad Institute Genome Sequencing Center for Infectious Disease"/>
            <person name="Neafsey D."/>
            <person name="Hoffman S."/>
            <person name="Volkman S."/>
            <person name="Rosenthal P."/>
            <person name="Walker B."/>
            <person name="Young S.K."/>
            <person name="Zeng Q."/>
            <person name="Gargeya S."/>
            <person name="Fitzgerald M."/>
            <person name="Haas B."/>
            <person name="Abouelleil A."/>
            <person name="Allen A.W."/>
            <person name="Alvarado L."/>
            <person name="Arachchi H.M."/>
            <person name="Berlin A.M."/>
            <person name="Chapman S.B."/>
            <person name="Gainer-Dewar J."/>
            <person name="Goldberg J."/>
            <person name="Griggs A."/>
            <person name="Gujja S."/>
            <person name="Hansen M."/>
            <person name="Howarth C."/>
            <person name="Imamovic A."/>
            <person name="Ireland A."/>
            <person name="Larimer J."/>
            <person name="McCowan C."/>
            <person name="Murphy C."/>
            <person name="Pearson M."/>
            <person name="Poon T.W."/>
            <person name="Priest M."/>
            <person name="Roberts A."/>
            <person name="Saif S."/>
            <person name="Shea T."/>
            <person name="Sisk P."/>
            <person name="Sykes S."/>
            <person name="Wortman J."/>
            <person name="Nusbaum C."/>
            <person name="Birren B."/>
        </authorList>
    </citation>
    <scope>NUCLEOTIDE SEQUENCE [LARGE SCALE GENOMIC DNA]</scope>
    <source>
        <strain evidence="1 2">FCH/4</strain>
    </source>
</reference>
<name>A0A024VWV5_PLAFA</name>
<gene>
    <name evidence="1" type="ORF">PFFCH_00203</name>
</gene>
<organism evidence="1 2">
    <name type="scientific">Plasmodium falciparum FCH/4</name>
    <dbReference type="NCBI Taxonomy" id="1036724"/>
    <lineage>
        <taxon>Eukaryota</taxon>
        <taxon>Sar</taxon>
        <taxon>Alveolata</taxon>
        <taxon>Apicomplexa</taxon>
        <taxon>Aconoidasida</taxon>
        <taxon>Haemosporida</taxon>
        <taxon>Plasmodiidae</taxon>
        <taxon>Plasmodium</taxon>
        <taxon>Plasmodium (Laverania)</taxon>
    </lineage>
</organism>
<dbReference type="EMBL" id="KI927800">
    <property type="protein sequence ID" value="ETW32366.1"/>
    <property type="molecule type" value="Genomic_DNA"/>
</dbReference>
<evidence type="ECO:0000313" key="2">
    <source>
        <dbReference type="Proteomes" id="UP000030656"/>
    </source>
</evidence>
<reference evidence="1 2" key="2">
    <citation type="submission" date="2013-02" db="EMBL/GenBank/DDBJ databases">
        <title>The Genome Sequence of Plasmodium falciparum FCH/4.</title>
        <authorList>
            <consortium name="The Broad Institute Genome Sequencing Platform"/>
            <consortium name="The Broad Institute Genome Sequencing Center for Infectious Disease"/>
            <person name="Neafsey D."/>
            <person name="Cheeseman I."/>
            <person name="Volkman S."/>
            <person name="Adams J."/>
            <person name="Walker B."/>
            <person name="Young S.K."/>
            <person name="Zeng Q."/>
            <person name="Gargeya S."/>
            <person name="Fitzgerald M."/>
            <person name="Haas B."/>
            <person name="Abouelleil A."/>
            <person name="Alvarado L."/>
            <person name="Arachchi H.M."/>
            <person name="Berlin A.M."/>
            <person name="Chapman S.B."/>
            <person name="Dewar J."/>
            <person name="Goldberg J."/>
            <person name="Griggs A."/>
            <person name="Gujja S."/>
            <person name="Hansen M."/>
            <person name="Howarth C."/>
            <person name="Imamovic A."/>
            <person name="Larimer J."/>
            <person name="McCowan C."/>
            <person name="Murphy C."/>
            <person name="Neiman D."/>
            <person name="Pearson M."/>
            <person name="Priest M."/>
            <person name="Roberts A."/>
            <person name="Saif S."/>
            <person name="Shea T."/>
            <person name="Sisk P."/>
            <person name="Sykes S."/>
            <person name="Wortman J."/>
            <person name="Nusbaum C."/>
            <person name="Birren B."/>
        </authorList>
    </citation>
    <scope>NUCLEOTIDE SEQUENCE [LARGE SCALE GENOMIC DNA]</scope>
    <source>
        <strain evidence="1 2">FCH/4</strain>
    </source>
</reference>
<dbReference type="Proteomes" id="UP000030656">
    <property type="component" value="Unassembled WGS sequence"/>
</dbReference>
<protein>
    <submittedName>
        <fullName evidence="1">Uncharacterized protein</fullName>
    </submittedName>
</protein>
<evidence type="ECO:0000313" key="1">
    <source>
        <dbReference type="EMBL" id="ETW32366.1"/>
    </source>
</evidence>
<proteinExistence type="predicted"/>
<sequence length="114" mass="13783">MAARFQMNTKLLISILKKRKNGPLPFLQKCYIHNVPRINTMKHMNISDLRKNIEVCNKKNVKHKNVWSNFLYIIILKLFNKEIKNYVDFMIILKLLSKYIKIEKKVLLYIYIKK</sequence>
<dbReference type="AlphaFoldDB" id="A0A024VWV5"/>
<accession>A0A024VWV5</accession>